<reference evidence="1" key="1">
    <citation type="submission" date="2018-05" db="EMBL/GenBank/DDBJ databases">
        <authorList>
            <person name="Lanie J.A."/>
            <person name="Ng W.-L."/>
            <person name="Kazmierczak K.M."/>
            <person name="Andrzejewski T.M."/>
            <person name="Davidsen T.M."/>
            <person name="Wayne K.J."/>
            <person name="Tettelin H."/>
            <person name="Glass J.I."/>
            <person name="Rusch D."/>
            <person name="Podicherti R."/>
            <person name="Tsui H.-C.T."/>
            <person name="Winkler M.E."/>
        </authorList>
    </citation>
    <scope>NUCLEOTIDE SEQUENCE</scope>
</reference>
<feature type="non-terminal residue" evidence="1">
    <location>
        <position position="1"/>
    </location>
</feature>
<organism evidence="1">
    <name type="scientific">marine metagenome</name>
    <dbReference type="NCBI Taxonomy" id="408172"/>
    <lineage>
        <taxon>unclassified sequences</taxon>
        <taxon>metagenomes</taxon>
        <taxon>ecological metagenomes</taxon>
    </lineage>
</organism>
<gene>
    <name evidence="1" type="ORF">METZ01_LOCUS259026</name>
</gene>
<sequence>HDGHQYFILQTGAKLTAMALPGAAPDTAGAH</sequence>
<dbReference type="AlphaFoldDB" id="A0A382J420"/>
<name>A0A382J420_9ZZZZ</name>
<dbReference type="EMBL" id="UINC01071343">
    <property type="protein sequence ID" value="SVC06172.1"/>
    <property type="molecule type" value="Genomic_DNA"/>
</dbReference>
<evidence type="ECO:0000313" key="1">
    <source>
        <dbReference type="EMBL" id="SVC06172.1"/>
    </source>
</evidence>
<accession>A0A382J420</accession>
<protein>
    <submittedName>
        <fullName evidence="1">Uncharacterized protein</fullName>
    </submittedName>
</protein>
<proteinExistence type="predicted"/>